<dbReference type="InterPro" id="IPR008952">
    <property type="entry name" value="Tetraspanin_EC2_sf"/>
</dbReference>
<gene>
    <name evidence="7" type="ORF">IHE44_0014121</name>
    <name evidence="6" type="ORF">IHE44_002592</name>
</gene>
<evidence type="ECO:0008006" key="9">
    <source>
        <dbReference type="Google" id="ProtNLM"/>
    </source>
</evidence>
<reference evidence="7 8" key="2">
    <citation type="journal article" date="2021" name="J. Hered.">
        <title>Feather Gene Expression Elucidates the Developmental Basis of Plumage Iridescence in African Starlings.</title>
        <authorList>
            <person name="Rubenstein D.R."/>
            <person name="Corvelo A."/>
            <person name="MacManes M.D."/>
            <person name="Maia R."/>
            <person name="Narzisi G."/>
            <person name="Rousaki A."/>
            <person name="Vandenabeele P."/>
            <person name="Shawkey M.D."/>
            <person name="Solomon J."/>
        </authorList>
    </citation>
    <scope>NUCLEOTIDE SEQUENCE [LARGE SCALE GENOMIC DNA]</scope>
    <source>
        <strain evidence="7">SS15</strain>
    </source>
</reference>
<evidence type="ECO:0000313" key="6">
    <source>
        <dbReference type="EMBL" id="KAG0117454.1"/>
    </source>
</evidence>
<evidence type="ECO:0000256" key="2">
    <source>
        <dbReference type="ARBA" id="ARBA00022692"/>
    </source>
</evidence>
<evidence type="ECO:0000256" key="4">
    <source>
        <dbReference type="ARBA" id="ARBA00023136"/>
    </source>
</evidence>
<keyword evidence="3 5" id="KW-1133">Transmembrane helix</keyword>
<evidence type="ECO:0000256" key="3">
    <source>
        <dbReference type="ARBA" id="ARBA00022989"/>
    </source>
</evidence>
<keyword evidence="2 5" id="KW-0812">Transmembrane</keyword>
<evidence type="ECO:0000313" key="7">
    <source>
        <dbReference type="EMBL" id="KAI1238019.1"/>
    </source>
</evidence>
<feature type="transmembrane region" description="Helical" evidence="5">
    <location>
        <begin position="161"/>
        <end position="185"/>
    </location>
</feature>
<dbReference type="EMBL" id="JADDUC010000139">
    <property type="protein sequence ID" value="KAG0117454.1"/>
    <property type="molecule type" value="Genomic_DNA"/>
</dbReference>
<dbReference type="EMBL" id="JADDUC020000007">
    <property type="protein sequence ID" value="KAI1238019.1"/>
    <property type="molecule type" value="Genomic_DNA"/>
</dbReference>
<dbReference type="Proteomes" id="UP000618051">
    <property type="component" value="Unassembled WGS sequence"/>
</dbReference>
<reference evidence="7" key="3">
    <citation type="submission" date="2022-01" db="EMBL/GenBank/DDBJ databases">
        <authorList>
            <person name="Rubenstein D.R."/>
        </authorList>
    </citation>
    <scope>NUCLEOTIDE SEQUENCE</scope>
    <source>
        <strain evidence="7">SS15</strain>
        <tissue evidence="7">Liver</tissue>
    </source>
</reference>
<feature type="transmembrane region" description="Helical" evidence="5">
    <location>
        <begin position="270"/>
        <end position="294"/>
    </location>
</feature>
<dbReference type="AlphaFoldDB" id="A0A835TV04"/>
<evidence type="ECO:0000256" key="1">
    <source>
        <dbReference type="ARBA" id="ARBA00004141"/>
    </source>
</evidence>
<reference evidence="6" key="1">
    <citation type="submission" date="2020-10" db="EMBL/GenBank/DDBJ databases">
        <title>Feather gene expression reveals the developmental basis of iridescence in African starlings.</title>
        <authorList>
            <person name="Rubenstein D.R."/>
        </authorList>
    </citation>
    <scope>NUCLEOTIDE SEQUENCE</scope>
    <source>
        <strain evidence="6">SS15</strain>
        <tissue evidence="6">Liver</tissue>
    </source>
</reference>
<proteinExistence type="predicted"/>
<evidence type="ECO:0000313" key="8">
    <source>
        <dbReference type="Proteomes" id="UP000618051"/>
    </source>
</evidence>
<dbReference type="OrthoDB" id="9886271at2759"/>
<evidence type="ECO:0000256" key="5">
    <source>
        <dbReference type="SAM" id="Phobius"/>
    </source>
</evidence>
<dbReference type="Pfam" id="PF00335">
    <property type="entry name" value="Tetraspanin"/>
    <property type="match status" value="1"/>
</dbReference>
<dbReference type="GO" id="GO:0016020">
    <property type="term" value="C:membrane"/>
    <property type="evidence" value="ECO:0007669"/>
    <property type="project" value="UniProtKB-SubCell"/>
</dbReference>
<feature type="transmembrane region" description="Helical" evidence="5">
    <location>
        <begin position="128"/>
        <end position="149"/>
    </location>
</feature>
<keyword evidence="8" id="KW-1185">Reference proteome</keyword>
<comment type="caution">
    <text evidence="6">The sequence shown here is derived from an EMBL/GenBank/DDBJ whole genome shotgun (WGS) entry which is preliminary data.</text>
</comment>
<dbReference type="Gene3D" id="1.10.1450.10">
    <property type="entry name" value="Tetraspanin"/>
    <property type="match status" value="1"/>
</dbReference>
<dbReference type="InterPro" id="IPR018499">
    <property type="entry name" value="Tetraspanin/Peripherin"/>
</dbReference>
<accession>A0A835TV04</accession>
<keyword evidence="4 5" id="KW-0472">Membrane</keyword>
<protein>
    <recommendedName>
        <fullName evidence="9">Tetraspanin 32</fullName>
    </recommendedName>
</protein>
<dbReference type="SUPFAM" id="SSF48652">
    <property type="entry name" value="Tetraspanin"/>
    <property type="match status" value="1"/>
</dbReference>
<organism evidence="6">
    <name type="scientific">Lamprotornis superbus</name>
    <dbReference type="NCBI Taxonomy" id="245042"/>
    <lineage>
        <taxon>Eukaryota</taxon>
        <taxon>Metazoa</taxon>
        <taxon>Chordata</taxon>
        <taxon>Craniata</taxon>
        <taxon>Vertebrata</taxon>
        <taxon>Euteleostomi</taxon>
        <taxon>Archelosauria</taxon>
        <taxon>Archosauria</taxon>
        <taxon>Dinosauria</taxon>
        <taxon>Saurischia</taxon>
        <taxon>Theropoda</taxon>
        <taxon>Coelurosauria</taxon>
        <taxon>Aves</taxon>
        <taxon>Neognathae</taxon>
        <taxon>Neoaves</taxon>
        <taxon>Telluraves</taxon>
        <taxon>Australaves</taxon>
        <taxon>Passeriformes</taxon>
        <taxon>Sturnidae</taxon>
        <taxon>Lamprotornis</taxon>
    </lineage>
</organism>
<feature type="transmembrane region" description="Helical" evidence="5">
    <location>
        <begin position="85"/>
        <end position="108"/>
    </location>
</feature>
<comment type="subcellular location">
    <subcellularLocation>
        <location evidence="1">Membrane</location>
        <topology evidence="1">Multi-pass membrane protein</topology>
    </subcellularLocation>
</comment>
<sequence length="522" mass="58638">MQLAVGELRACAEGDCPKEDLIIRQKEVHLHVVGTPLPERPHCGHASLWWKPKLYQELEGPTASSLWGQAAMGLRCGMRTTKCQLLVTSLCVMLLGLSIATLSTVTHYGLHFTLISNVSLDSNAYRVIHHTAFYFGICLSMTLILAALLSSAATVRESQCLTAMGFFCFALAFCGLIPAACWRYTHSTEVEDSMMDVYDFVYEEVRRNTSSFRRHELTAIHEAFLCCGKHSPFGDTTDVENKMCPPGQVHDEGQDCLREIQDFLKKHMDFVFSLLGVAIGFTVYGMILTSFLWFSIHFSSNLYRKGKYILRERCLKAPTKCPGKVLHGVSWWDVCHTFAFLHYCWAQRYRFPAWETSRLWLHKKDTKRSLQPNGEKSTAKITALNQTSLVLSSEQFPVTPKDAMFLGRWLWITAQDQCCAIRQVLALRQGLLHVQEQQHSLQHLAGILIRLQITSIGKSCVLPPLLRGLPCGGVSVILQCLAEIFPRQLVLTCPSSVLEGEDGIDPLEEKEQLISLIPPSAS</sequence>
<name>A0A835TV04_9PASS</name>